<dbReference type="GO" id="GO:0035438">
    <property type="term" value="F:cyclic-di-GMP binding"/>
    <property type="evidence" value="ECO:0007669"/>
    <property type="project" value="InterPro"/>
</dbReference>
<dbReference type="InterPro" id="IPR009926">
    <property type="entry name" value="T3SS_YcgR_PilZN"/>
</dbReference>
<name>A0A7X3JZI3_9BACL</name>
<proteinExistence type="predicted"/>
<gene>
    <name evidence="3" type="ORF">EDM21_11150</name>
</gene>
<dbReference type="Pfam" id="PF12945">
    <property type="entry name" value="PilZNR"/>
    <property type="match status" value="1"/>
</dbReference>
<dbReference type="GO" id="GO:0016740">
    <property type="term" value="F:transferase activity"/>
    <property type="evidence" value="ECO:0007669"/>
    <property type="project" value="UniProtKB-KW"/>
</dbReference>
<dbReference type="Proteomes" id="UP000490800">
    <property type="component" value="Unassembled WGS sequence"/>
</dbReference>
<dbReference type="AlphaFoldDB" id="A0A7X3JZI3"/>
<dbReference type="Pfam" id="PF07238">
    <property type="entry name" value="PilZ"/>
    <property type="match status" value="1"/>
</dbReference>
<comment type="caution">
    <text evidence="3">The sequence shown here is derived from an EMBL/GenBank/DDBJ whole genome shotgun (WGS) entry which is preliminary data.</text>
</comment>
<organism evidence="3 4">
    <name type="scientific">Paenibacillus lutrae</name>
    <dbReference type="NCBI Taxonomy" id="2078573"/>
    <lineage>
        <taxon>Bacteria</taxon>
        <taxon>Bacillati</taxon>
        <taxon>Bacillota</taxon>
        <taxon>Bacilli</taxon>
        <taxon>Bacillales</taxon>
        <taxon>Paenibacillaceae</taxon>
        <taxon>Paenibacillus</taxon>
    </lineage>
</organism>
<reference evidence="3 4" key="1">
    <citation type="journal article" date="2019" name="Microorganisms">
        <title>Paenibacillus lutrae sp. nov., A Chitinolytic Species Isolated from A River Otter in Castril Natural Park, Granada, Spain.</title>
        <authorList>
            <person name="Rodriguez M."/>
            <person name="Reina J.C."/>
            <person name="Bejar V."/>
            <person name="Llamas I."/>
        </authorList>
    </citation>
    <scope>NUCLEOTIDE SEQUENCE [LARGE SCALE GENOMIC DNA]</scope>
    <source>
        <strain evidence="3 4">N10</strain>
    </source>
</reference>
<keyword evidence="4" id="KW-1185">Reference proteome</keyword>
<evidence type="ECO:0000259" key="2">
    <source>
        <dbReference type="Pfam" id="PF12945"/>
    </source>
</evidence>
<keyword evidence="3" id="KW-0808">Transferase</keyword>
<sequence length="219" mass="24850">MAELMKVNQLLHLQVNTIDEEEAKQEYKARISDVRADTILIEVPMNERTGRLKRLYTGDELNAFYISDGGVKNYFQSSVIGFREQGIKLVAIAKPDPASITKIQRRSFLRIPAELEVSVAFADHTPFIALTEDVGGGGVSFICGGEEKIEASDHVNCWLVVPYKNGTIEHINFKAEAVRIKPLESGRKIVMLQFSEIADRDRQKLIQYCFEKQFDLRKN</sequence>
<dbReference type="EMBL" id="RHLK01000005">
    <property type="protein sequence ID" value="MVP00067.1"/>
    <property type="molecule type" value="Genomic_DNA"/>
</dbReference>
<dbReference type="RefSeq" id="WP_166541950.1">
    <property type="nucleotide sequence ID" value="NZ_RHLK01000005.1"/>
</dbReference>
<feature type="domain" description="Type III secretion system flagellar brake protein YcgR PilZN" evidence="2">
    <location>
        <begin position="6"/>
        <end position="95"/>
    </location>
</feature>
<evidence type="ECO:0000313" key="3">
    <source>
        <dbReference type="EMBL" id="MVP00067.1"/>
    </source>
</evidence>
<protein>
    <submittedName>
        <fullName evidence="3">Glycosyl transferase</fullName>
    </submittedName>
</protein>
<evidence type="ECO:0000313" key="4">
    <source>
        <dbReference type="Proteomes" id="UP000490800"/>
    </source>
</evidence>
<dbReference type="Gene3D" id="2.40.10.220">
    <property type="entry name" value="predicted glycosyltransferase like domains"/>
    <property type="match status" value="1"/>
</dbReference>
<accession>A0A7X3JZI3</accession>
<feature type="domain" description="PilZ" evidence="1">
    <location>
        <begin position="104"/>
        <end position="211"/>
    </location>
</feature>
<dbReference type="InterPro" id="IPR009875">
    <property type="entry name" value="PilZ_domain"/>
</dbReference>
<evidence type="ECO:0000259" key="1">
    <source>
        <dbReference type="Pfam" id="PF07238"/>
    </source>
</evidence>